<dbReference type="PROSITE" id="PS51425">
    <property type="entry name" value="SCD"/>
    <property type="match status" value="1"/>
</dbReference>
<evidence type="ECO:0000313" key="3">
    <source>
        <dbReference type="EMBL" id="OZJ03738.1"/>
    </source>
</evidence>
<dbReference type="Proteomes" id="UP000242875">
    <property type="component" value="Unassembled WGS sequence"/>
</dbReference>
<dbReference type="InterPro" id="IPR020839">
    <property type="entry name" value="SCD"/>
</dbReference>
<dbReference type="Pfam" id="PF24571">
    <property type="entry name" value="HEAT_SCC3-SA"/>
    <property type="match status" value="1"/>
</dbReference>
<evidence type="ECO:0000313" key="4">
    <source>
        <dbReference type="Proteomes" id="UP000242875"/>
    </source>
</evidence>
<dbReference type="EMBL" id="MVBO01000070">
    <property type="protein sequence ID" value="OZJ03738.1"/>
    <property type="molecule type" value="Genomic_DNA"/>
</dbReference>
<dbReference type="PANTHER" id="PTHR11199">
    <property type="entry name" value="STROMAL ANTIGEN"/>
    <property type="match status" value="1"/>
</dbReference>
<dbReference type="GO" id="GO:0005634">
    <property type="term" value="C:nucleus"/>
    <property type="evidence" value="ECO:0007669"/>
    <property type="project" value="TreeGrafter"/>
</dbReference>
<name>A0A261XZI7_9FUNG</name>
<feature type="compositionally biased region" description="Polar residues" evidence="1">
    <location>
        <begin position="1264"/>
        <end position="1279"/>
    </location>
</feature>
<evidence type="ECO:0000259" key="2">
    <source>
        <dbReference type="PROSITE" id="PS51425"/>
    </source>
</evidence>
<feature type="compositionally biased region" description="Basic residues" evidence="1">
    <location>
        <begin position="1241"/>
        <end position="1252"/>
    </location>
</feature>
<dbReference type="PANTHER" id="PTHR11199:SF0">
    <property type="entry name" value="LD34181P-RELATED"/>
    <property type="match status" value="1"/>
</dbReference>
<reference evidence="3 4" key="1">
    <citation type="journal article" date="2017" name="Mycologia">
        <title>Bifiguratus adelaidae, gen. et sp. nov., a new member of Mucoromycotina in endophytic and soil-dwelling habitats.</title>
        <authorList>
            <person name="Torres-Cruz T.J."/>
            <person name="Billingsley Tobias T.L."/>
            <person name="Almatruk M."/>
            <person name="Hesse C."/>
            <person name="Kuske C.R."/>
            <person name="Desiro A."/>
            <person name="Benucci G.M."/>
            <person name="Bonito G."/>
            <person name="Stajich J.E."/>
            <person name="Dunlap C."/>
            <person name="Arnold A.E."/>
            <person name="Porras-Alfaro A."/>
        </authorList>
    </citation>
    <scope>NUCLEOTIDE SEQUENCE [LARGE SCALE GENOMIC DNA]</scope>
    <source>
        <strain evidence="3 4">AZ0501</strain>
    </source>
</reference>
<organism evidence="3 4">
    <name type="scientific">Bifiguratus adelaidae</name>
    <dbReference type="NCBI Taxonomy" id="1938954"/>
    <lineage>
        <taxon>Eukaryota</taxon>
        <taxon>Fungi</taxon>
        <taxon>Fungi incertae sedis</taxon>
        <taxon>Mucoromycota</taxon>
        <taxon>Mucoromycotina</taxon>
        <taxon>Endogonomycetes</taxon>
        <taxon>Endogonales</taxon>
        <taxon>Endogonales incertae sedis</taxon>
        <taxon>Bifiguratus</taxon>
    </lineage>
</organism>
<protein>
    <recommendedName>
        <fullName evidence="2">SCD domain-containing protein</fullName>
    </recommendedName>
</protein>
<dbReference type="GO" id="GO:0008278">
    <property type="term" value="C:cohesin complex"/>
    <property type="evidence" value="ECO:0007669"/>
    <property type="project" value="TreeGrafter"/>
</dbReference>
<feature type="domain" description="SCD" evidence="2">
    <location>
        <begin position="357"/>
        <end position="442"/>
    </location>
</feature>
<comment type="caution">
    <text evidence="3">The sequence shown here is derived from an EMBL/GenBank/DDBJ whole genome shotgun (WGS) entry which is preliminary data.</text>
</comment>
<evidence type="ECO:0000256" key="1">
    <source>
        <dbReference type="SAM" id="MobiDB-lite"/>
    </source>
</evidence>
<dbReference type="InterPro" id="IPR039662">
    <property type="entry name" value="Cohesin_Scc3/SA"/>
</dbReference>
<sequence>MVRDIHHSQLATPAEGPLMHATVPTDTARRSARARHEPQRLVNEVPAREANNKRGNQANQSDTEEEEDDSASEFDSSSDSGESDVSDAVEGFTEKKANTPKRAASRKQPKAAKKEAQPSKPRMTATKRGQKGQRTIAAADMEDSTDDSLEQAEGLYAEILDPNSSLESSVNDWMTSYREDKTAALWSLVNLIIHSCGCPSSISKEAFADEESVVDILAELQRELQENAYQDYPIVSKAKPFKGFRKNLMQFWSRLIEKAQHDVVLDDQFLDQLLSWLVAMSSSLFRPFRHTATAISFAITGQLCAIAQQLAEEREIISKQKQADAKKRGRGKSGESNDRAGELQSKTEKIETYLTEFFEGCRDVEAIIRSECVKELGKWMARNPTRYLESSYLSYLGRSLNDKTSMVRLETLRSLFALYKNEDLIAGMRSFTERNKDRFIEMALQEVDISVRVCAIQIIDQLAKHGSFDAEDSDAVLHLIFSDNDRIRTAAAQVMATIFEEDLLEPKLSECRTALNSQADSDRDNADVAVLNKDWVAMKCIAENLVRLDKRAKQSNNPDVNMTASDESDEGFWEPVDASEERGRLSKATQALWPFLDPVRQWEVMANLLVEDHSDTASQVEGQSSVSSRRPPASYYCLSDVEESALLEILIVSVQEAVEFGEADPSISINRSKPRTEIQKLEAQNKISRVLVDIIPQLLTKYGHDTPKLTETFALVHNLNLDIYLDLRQTEAYEALLDQLRRLYLRHNSTTFLHAAAYIMKRLTEYGNLAEATQTMISQLQEQIVAQFAADVLNIELSTADLSTDSIALISAALVRIQQLMAFVNINTTLEKANDGEGIIKQVELVAERSLLSMAEEDNLAATAIDILFRYLSWTCQQFSVTVTNGDHIDSSVVDGLKAKRDNFLRCVTNLATNEVPVTDHVRLAAFRAIGDCFWLFTGEIFDSADSSLRALRTRCPSSLQAACTELIDSQIATFIDKHRVAIYGQQDEAEDCVEGLAKSNQIPAAERYQLQQTAAVLARPIMVGVFDIEHSSTILIHYGMFGSEYDEIARLLVEGIKDAIGHTGGKNGHLSVSKVYLESMEKVLCFSFQLSIGGTQLIERTVRLSKMLGASVKTHAAEHPDEANSKLWIDLLRDGFDYILRRVPDLQRQYQEGEDYEALEKNLKFFKVLTAFLQTSGLTPRDVYAVAKYLDRILAHREVKVDADAKEWEHYLNFVKNLSKTLTKAGIVYEPENESTKQRLQGKSKAKPKRKRAEEEVEDDNVSVASFQSLSAPKQQRK</sequence>
<dbReference type="GO" id="GO:0007062">
    <property type="term" value="P:sister chromatid cohesion"/>
    <property type="evidence" value="ECO:0007669"/>
    <property type="project" value="UniProtKB-ARBA"/>
</dbReference>
<dbReference type="InterPro" id="IPR016024">
    <property type="entry name" value="ARM-type_fold"/>
</dbReference>
<dbReference type="OrthoDB" id="498590at2759"/>
<keyword evidence="4" id="KW-1185">Reference proteome</keyword>
<dbReference type="InterPro" id="IPR013721">
    <property type="entry name" value="STAG"/>
</dbReference>
<accession>A0A261XZI7</accession>
<dbReference type="GO" id="GO:0003682">
    <property type="term" value="F:chromatin binding"/>
    <property type="evidence" value="ECO:0007669"/>
    <property type="project" value="TreeGrafter"/>
</dbReference>
<proteinExistence type="predicted"/>
<feature type="region of interest" description="Disordered" evidence="1">
    <location>
        <begin position="321"/>
        <end position="343"/>
    </location>
</feature>
<dbReference type="InterPro" id="IPR011989">
    <property type="entry name" value="ARM-like"/>
</dbReference>
<dbReference type="SUPFAM" id="SSF48371">
    <property type="entry name" value="ARM repeat"/>
    <property type="match status" value="1"/>
</dbReference>
<dbReference type="Gene3D" id="1.25.10.10">
    <property type="entry name" value="Leucine-rich Repeat Variant"/>
    <property type="match status" value="1"/>
</dbReference>
<dbReference type="InterPro" id="IPR056396">
    <property type="entry name" value="HEAT_SCC3-SA"/>
</dbReference>
<dbReference type="Pfam" id="PF08514">
    <property type="entry name" value="STAG"/>
    <property type="match status" value="1"/>
</dbReference>
<dbReference type="AlphaFoldDB" id="A0A261XZI7"/>
<dbReference type="GO" id="GO:0000785">
    <property type="term" value="C:chromatin"/>
    <property type="evidence" value="ECO:0007669"/>
    <property type="project" value="TreeGrafter"/>
</dbReference>
<gene>
    <name evidence="3" type="ORF">BZG36_03084</name>
</gene>
<feature type="region of interest" description="Disordered" evidence="1">
    <location>
        <begin position="1"/>
        <end position="135"/>
    </location>
</feature>
<feature type="compositionally biased region" description="Acidic residues" evidence="1">
    <location>
        <begin position="62"/>
        <end position="72"/>
    </location>
</feature>
<dbReference type="Pfam" id="PF21581">
    <property type="entry name" value="SCD"/>
    <property type="match status" value="1"/>
</dbReference>
<feature type="region of interest" description="Disordered" evidence="1">
    <location>
        <begin position="1234"/>
        <end position="1279"/>
    </location>
</feature>